<organism evidence="1 2">
    <name type="scientific">Halorubrum vacuolatum</name>
    <name type="common">Natronobacterium vacuolatum</name>
    <dbReference type="NCBI Taxonomy" id="63740"/>
    <lineage>
        <taxon>Archaea</taxon>
        <taxon>Methanobacteriati</taxon>
        <taxon>Methanobacteriota</taxon>
        <taxon>Stenosarchaea group</taxon>
        <taxon>Halobacteria</taxon>
        <taxon>Halobacteriales</taxon>
        <taxon>Haloferacaceae</taxon>
        <taxon>Halorubrum</taxon>
    </lineage>
</organism>
<gene>
    <name evidence="1" type="ORF">SAMN06264855_11015</name>
</gene>
<accession>A0A238WTI5</accession>
<keyword evidence="2" id="KW-1185">Reference proteome</keyword>
<evidence type="ECO:0000313" key="2">
    <source>
        <dbReference type="Proteomes" id="UP000198397"/>
    </source>
</evidence>
<dbReference type="AlphaFoldDB" id="A0A238WTI5"/>
<sequence>MDFLGFSRSESYKQLLVCSTRIHHNSCNAIGRILEFKLSQFWFVVKFIQTNSVQEYSVGFNQVRFIYDHLVFVNWFFYL</sequence>
<dbReference type="Proteomes" id="UP000198397">
    <property type="component" value="Unassembled WGS sequence"/>
</dbReference>
<evidence type="ECO:0000313" key="1">
    <source>
        <dbReference type="EMBL" id="SNR49728.1"/>
    </source>
</evidence>
<dbReference type="EMBL" id="FZNQ01000010">
    <property type="protein sequence ID" value="SNR49728.1"/>
    <property type="molecule type" value="Genomic_DNA"/>
</dbReference>
<proteinExistence type="predicted"/>
<name>A0A238WTI5_HALVU</name>
<reference evidence="1 2" key="1">
    <citation type="submission" date="2017-06" db="EMBL/GenBank/DDBJ databases">
        <authorList>
            <person name="Kim H.J."/>
            <person name="Triplett B.A."/>
        </authorList>
    </citation>
    <scope>NUCLEOTIDE SEQUENCE [LARGE SCALE GENOMIC DNA]</scope>
    <source>
        <strain evidence="1 2">DSM 8800</strain>
    </source>
</reference>
<protein>
    <submittedName>
        <fullName evidence="1">Uncharacterized protein</fullName>
    </submittedName>
</protein>